<dbReference type="AlphaFoldDB" id="A0A4Y2WHL6"/>
<accession>A0A4Y2WHL6</accession>
<dbReference type="OrthoDB" id="6435589at2759"/>
<dbReference type="GO" id="GO:0000801">
    <property type="term" value="C:central element"/>
    <property type="evidence" value="ECO:0007669"/>
    <property type="project" value="TreeGrafter"/>
</dbReference>
<gene>
    <name evidence="1" type="ORF">AVEN_110238_1</name>
    <name evidence="2" type="ORF">AVEN_174200_1</name>
    <name evidence="3" type="ORF">AVEN_232792_1</name>
</gene>
<name>A0A4Y2WHL6_ARAVE</name>
<evidence type="ECO:0000313" key="3">
    <source>
        <dbReference type="EMBL" id="GBO37233.1"/>
    </source>
</evidence>
<dbReference type="PANTHER" id="PTHR47083">
    <property type="entry name" value="TESTIS-EXPRESSED PROTEIN 11"/>
    <property type="match status" value="1"/>
</dbReference>
<proteinExistence type="predicted"/>
<evidence type="ECO:0000313" key="2">
    <source>
        <dbReference type="EMBL" id="GBO37055.1"/>
    </source>
</evidence>
<dbReference type="EMBL" id="BGPR01061583">
    <property type="protein sequence ID" value="GBO37233.1"/>
    <property type="molecule type" value="Genomic_DNA"/>
</dbReference>
<dbReference type="GO" id="GO:0007131">
    <property type="term" value="P:reciprocal meiotic recombination"/>
    <property type="evidence" value="ECO:0007669"/>
    <property type="project" value="TreeGrafter"/>
</dbReference>
<evidence type="ECO:0000313" key="1">
    <source>
        <dbReference type="EMBL" id="GBO37053.1"/>
    </source>
</evidence>
<dbReference type="GO" id="GO:0007130">
    <property type="term" value="P:synaptonemal complex assembly"/>
    <property type="evidence" value="ECO:0007669"/>
    <property type="project" value="TreeGrafter"/>
</dbReference>
<dbReference type="Proteomes" id="UP000499080">
    <property type="component" value="Unassembled WGS sequence"/>
</dbReference>
<dbReference type="PANTHER" id="PTHR47083:SF1">
    <property type="entry name" value="TESTIS-EXPRESSED PROTEIN 11"/>
    <property type="match status" value="1"/>
</dbReference>
<keyword evidence="4" id="KW-1185">Reference proteome</keyword>
<organism evidence="1 4">
    <name type="scientific">Araneus ventricosus</name>
    <name type="common">Orbweaver spider</name>
    <name type="synonym">Epeira ventricosa</name>
    <dbReference type="NCBI Taxonomy" id="182803"/>
    <lineage>
        <taxon>Eukaryota</taxon>
        <taxon>Metazoa</taxon>
        <taxon>Ecdysozoa</taxon>
        <taxon>Arthropoda</taxon>
        <taxon>Chelicerata</taxon>
        <taxon>Arachnida</taxon>
        <taxon>Araneae</taxon>
        <taxon>Araneomorphae</taxon>
        <taxon>Entelegynae</taxon>
        <taxon>Araneoidea</taxon>
        <taxon>Araneidae</taxon>
        <taxon>Araneus</taxon>
    </lineage>
</organism>
<dbReference type="EMBL" id="BGPR01061383">
    <property type="protein sequence ID" value="GBO37053.1"/>
    <property type="molecule type" value="Genomic_DNA"/>
</dbReference>
<sequence>MSIFILQEKSSNNFKLITVALEGAISKITDCHSDLQISQLYHSLLQVLFFTQEYITSSVEEQNMNVCKTVLKRLEEDATFQEYPEMKILWLMTKCWNWGVHKLSAGNPKSGHEWCFLAMKLLQKLKGLKHLHEEKLQALFSSYFGTQDV</sequence>
<evidence type="ECO:0000313" key="4">
    <source>
        <dbReference type="Proteomes" id="UP000499080"/>
    </source>
</evidence>
<comment type="caution">
    <text evidence="1">The sequence shown here is derived from an EMBL/GenBank/DDBJ whole genome shotgun (WGS) entry which is preliminary data.</text>
</comment>
<dbReference type="EMBL" id="BGPR01061384">
    <property type="protein sequence ID" value="GBO37055.1"/>
    <property type="molecule type" value="Genomic_DNA"/>
</dbReference>
<dbReference type="GO" id="GO:0007060">
    <property type="term" value="P:male meiosis chromosome segregation"/>
    <property type="evidence" value="ECO:0007669"/>
    <property type="project" value="TreeGrafter"/>
</dbReference>
<protein>
    <submittedName>
        <fullName evidence="1">Uncharacterized protein</fullName>
    </submittedName>
</protein>
<dbReference type="InterPro" id="IPR042861">
    <property type="entry name" value="TEX11"/>
</dbReference>
<reference evidence="1 4" key="1">
    <citation type="journal article" date="2019" name="Sci. Rep.">
        <title>Orb-weaving spider Araneus ventricosus genome elucidates the spidroin gene catalogue.</title>
        <authorList>
            <person name="Kono N."/>
            <person name="Nakamura H."/>
            <person name="Ohtoshi R."/>
            <person name="Moran D.A.P."/>
            <person name="Shinohara A."/>
            <person name="Yoshida Y."/>
            <person name="Fujiwara M."/>
            <person name="Mori M."/>
            <person name="Tomita M."/>
            <person name="Arakawa K."/>
        </authorList>
    </citation>
    <scope>NUCLEOTIDE SEQUENCE [LARGE SCALE GENOMIC DNA]</scope>
</reference>